<evidence type="ECO:0000313" key="1">
    <source>
        <dbReference type="EMBL" id="JAH62007.1"/>
    </source>
</evidence>
<sequence>MGGFYLVIWSFNHMAMLRGILEDAFRFGILLRPALCSFIRSVVF</sequence>
<reference evidence="1" key="1">
    <citation type="submission" date="2014-11" db="EMBL/GenBank/DDBJ databases">
        <authorList>
            <person name="Amaro Gonzalez C."/>
        </authorList>
    </citation>
    <scope>NUCLEOTIDE SEQUENCE</scope>
</reference>
<protein>
    <submittedName>
        <fullName evidence="1">Uncharacterized protein</fullName>
    </submittedName>
</protein>
<name>A0A0E9U8F4_ANGAN</name>
<dbReference type="EMBL" id="GBXM01046570">
    <property type="protein sequence ID" value="JAH62007.1"/>
    <property type="molecule type" value="Transcribed_RNA"/>
</dbReference>
<accession>A0A0E9U8F4</accession>
<organism evidence="1">
    <name type="scientific">Anguilla anguilla</name>
    <name type="common">European freshwater eel</name>
    <name type="synonym">Muraena anguilla</name>
    <dbReference type="NCBI Taxonomy" id="7936"/>
    <lineage>
        <taxon>Eukaryota</taxon>
        <taxon>Metazoa</taxon>
        <taxon>Chordata</taxon>
        <taxon>Craniata</taxon>
        <taxon>Vertebrata</taxon>
        <taxon>Euteleostomi</taxon>
        <taxon>Actinopterygii</taxon>
        <taxon>Neopterygii</taxon>
        <taxon>Teleostei</taxon>
        <taxon>Anguilliformes</taxon>
        <taxon>Anguillidae</taxon>
        <taxon>Anguilla</taxon>
    </lineage>
</organism>
<reference evidence="1" key="2">
    <citation type="journal article" date="2015" name="Fish Shellfish Immunol.">
        <title>Early steps in the European eel (Anguilla anguilla)-Vibrio vulnificus interaction in the gills: Role of the RtxA13 toxin.</title>
        <authorList>
            <person name="Callol A."/>
            <person name="Pajuelo D."/>
            <person name="Ebbesson L."/>
            <person name="Teles M."/>
            <person name="MacKenzie S."/>
            <person name="Amaro C."/>
        </authorList>
    </citation>
    <scope>NUCLEOTIDE SEQUENCE</scope>
</reference>
<dbReference type="AlphaFoldDB" id="A0A0E9U8F4"/>
<proteinExistence type="predicted"/>